<evidence type="ECO:0000256" key="9">
    <source>
        <dbReference type="ARBA" id="ARBA00022884"/>
    </source>
</evidence>
<keyword evidence="6" id="KW-0949">S-adenosyl-L-methionine</keyword>
<evidence type="ECO:0000256" key="7">
    <source>
        <dbReference type="ARBA" id="ARBA00022723"/>
    </source>
</evidence>
<evidence type="ECO:0000259" key="13">
    <source>
        <dbReference type="Pfam" id="PF12623"/>
    </source>
</evidence>
<evidence type="ECO:0000256" key="3">
    <source>
        <dbReference type="ARBA" id="ARBA00021330"/>
    </source>
</evidence>
<dbReference type="RefSeq" id="WP_053402809.1">
    <property type="nucleotide sequence ID" value="NZ_LILC01000023.1"/>
</dbReference>
<comment type="similarity">
    <text evidence="2">Belongs to the methyltransferase superfamily. HEN1 family.</text>
</comment>
<keyword evidence="7" id="KW-0479">Metal-binding</keyword>
<gene>
    <name evidence="14" type="ORF">AMD01_17890</name>
</gene>
<dbReference type="STRING" id="284581.AMD01_17890"/>
<keyword evidence="15" id="KW-1185">Reference proteome</keyword>
<sequence>MQLTIKASGENADAISYLLAKNPNNLYERMHNGHLVRMFYTACTQEKLDVTFFVTPDSIELSRNRSEIYDITSYINDREFAVSSIFCTLLRTSLGTALNGKPKEEYQKWVDHQFAFQFEFGPLASDLSDEQIKNLFEPLGYSVSVTYGSNDYRFSMTKQSAARSITLEGFVTLQNGLRQLFVLIPVLDNYKHYFIDEKEVEKITRYGEGWLDKHPERNFIFERGLRFKEMIRLVENTTSSSEELPPVSTSIRLNDQRYEKIIQVIQSLEAHQHIVDFGSGEGKLSVQLGFVEGVKEILAVEPSQRSILQARHRFEKASAEEGFLLPTSITGSLFYYDERFMKKDVMILCEVIEHIDEHRLPKVMDTILHHYQPRTLIVTTPNADYNSVYNLGKDYRHDDHRFEWSRDEFTQWCDTQNHQNNYQLAFNGIGTKHDEYGTPTQMCIFTRKEQ</sequence>
<dbReference type="AlphaFoldDB" id="A0A0M0KX95"/>
<organism evidence="14 15">
    <name type="scientific">Priestia koreensis</name>
    <dbReference type="NCBI Taxonomy" id="284581"/>
    <lineage>
        <taxon>Bacteria</taxon>
        <taxon>Bacillati</taxon>
        <taxon>Bacillota</taxon>
        <taxon>Bacilli</taxon>
        <taxon>Bacillales</taxon>
        <taxon>Bacillaceae</taxon>
        <taxon>Priestia</taxon>
    </lineage>
</organism>
<dbReference type="Pfam" id="PF12623">
    <property type="entry name" value="Hen1_L"/>
    <property type="match status" value="1"/>
</dbReference>
<evidence type="ECO:0000256" key="4">
    <source>
        <dbReference type="ARBA" id="ARBA00022603"/>
    </source>
</evidence>
<evidence type="ECO:0000256" key="12">
    <source>
        <dbReference type="ARBA" id="ARBA00048418"/>
    </source>
</evidence>
<evidence type="ECO:0000256" key="2">
    <source>
        <dbReference type="ARBA" id="ARBA00009026"/>
    </source>
</evidence>
<proteinExistence type="inferred from homology"/>
<dbReference type="InterPro" id="IPR038546">
    <property type="entry name" value="Hen1_N_sf"/>
</dbReference>
<keyword evidence="5 14" id="KW-0808">Transferase</keyword>
<evidence type="ECO:0000256" key="5">
    <source>
        <dbReference type="ARBA" id="ARBA00022679"/>
    </source>
</evidence>
<comment type="cofactor">
    <cofactor evidence="1">
        <name>Mg(2+)</name>
        <dbReference type="ChEBI" id="CHEBI:18420"/>
    </cofactor>
</comment>
<dbReference type="GO" id="GO:0090486">
    <property type="term" value="F:small RNA 2'-O-methyltransferase activity"/>
    <property type="evidence" value="ECO:0007669"/>
    <property type="project" value="UniProtKB-EC"/>
</dbReference>
<evidence type="ECO:0000313" key="15">
    <source>
        <dbReference type="Proteomes" id="UP000037558"/>
    </source>
</evidence>
<dbReference type="InterPro" id="IPR024026">
    <property type="entry name" value="3'-RNA_MeTfrase_Hen1_bac"/>
</dbReference>
<protein>
    <recommendedName>
        <fullName evidence="3">Small RNA 2'-O-methyltransferase</fullName>
        <ecNumber evidence="11">2.1.1.386</ecNumber>
    </recommendedName>
</protein>
<dbReference type="EMBL" id="LILC01000023">
    <property type="protein sequence ID" value="KOO43003.1"/>
    <property type="molecule type" value="Genomic_DNA"/>
</dbReference>
<dbReference type="SUPFAM" id="SSF53335">
    <property type="entry name" value="S-adenosyl-L-methionine-dependent methyltransferases"/>
    <property type="match status" value="1"/>
</dbReference>
<dbReference type="GO" id="GO:0031047">
    <property type="term" value="P:regulatory ncRNA-mediated gene silencing"/>
    <property type="evidence" value="ECO:0007669"/>
    <property type="project" value="UniProtKB-KW"/>
</dbReference>
<dbReference type="Gene3D" id="3.30.1610.20">
    <property type="entry name" value="Hen1, N-terminal domain"/>
    <property type="match status" value="1"/>
</dbReference>
<keyword evidence="9" id="KW-0694">RNA-binding</keyword>
<dbReference type="Gene3D" id="3.40.50.150">
    <property type="entry name" value="Vaccinia Virus protein VP39"/>
    <property type="match status" value="1"/>
</dbReference>
<name>A0A0M0KX95_9BACI</name>
<accession>A0A0M0KX95</accession>
<comment type="catalytic activity">
    <reaction evidence="12">
        <text>small RNA 3'-end nucleotide + S-adenosyl-L-methionine = small RNA 3'-end 2'-O-methylnucleotide + S-adenosyl-L-homocysteine + H(+)</text>
        <dbReference type="Rhea" id="RHEA:37887"/>
        <dbReference type="Rhea" id="RHEA-COMP:10415"/>
        <dbReference type="Rhea" id="RHEA-COMP:10416"/>
        <dbReference type="ChEBI" id="CHEBI:15378"/>
        <dbReference type="ChEBI" id="CHEBI:57856"/>
        <dbReference type="ChEBI" id="CHEBI:59789"/>
        <dbReference type="ChEBI" id="CHEBI:74896"/>
        <dbReference type="ChEBI" id="CHEBI:74898"/>
        <dbReference type="EC" id="2.1.1.386"/>
    </reaction>
</comment>
<keyword evidence="8" id="KW-0460">Magnesium</keyword>
<evidence type="ECO:0000256" key="10">
    <source>
        <dbReference type="ARBA" id="ARBA00023158"/>
    </source>
</evidence>
<dbReference type="PANTHER" id="PTHR21404:SF3">
    <property type="entry name" value="SMALL RNA 2'-O-METHYLTRANSFERASE"/>
    <property type="match status" value="1"/>
</dbReference>
<evidence type="ECO:0000256" key="1">
    <source>
        <dbReference type="ARBA" id="ARBA00001946"/>
    </source>
</evidence>
<dbReference type="GO" id="GO:0001510">
    <property type="term" value="P:RNA methylation"/>
    <property type="evidence" value="ECO:0007669"/>
    <property type="project" value="InterPro"/>
</dbReference>
<keyword evidence="10" id="KW-0943">RNA-mediated gene silencing</keyword>
<dbReference type="InterPro" id="IPR024740">
    <property type="entry name" value="Hen1_N"/>
</dbReference>
<dbReference type="PATRIC" id="fig|284581.3.peg.3092"/>
<comment type="caution">
    <text evidence="14">The sequence shown here is derived from an EMBL/GenBank/DDBJ whole genome shotgun (WGS) entry which is preliminary data.</text>
</comment>
<feature type="domain" description="Hen1 N-terminal" evidence="13">
    <location>
        <begin position="1"/>
        <end position="229"/>
    </location>
</feature>
<evidence type="ECO:0000313" key="14">
    <source>
        <dbReference type="EMBL" id="KOO43003.1"/>
    </source>
</evidence>
<reference evidence="15" key="1">
    <citation type="submission" date="2015-08" db="EMBL/GenBank/DDBJ databases">
        <title>Fjat-14210 dsm16467.</title>
        <authorList>
            <person name="Liu B."/>
            <person name="Wang J."/>
            <person name="Zhu Y."/>
            <person name="Liu G."/>
            <person name="Chen Q."/>
            <person name="Chen Z."/>
            <person name="Lan J."/>
            <person name="Che J."/>
            <person name="Ge C."/>
            <person name="Shi H."/>
            <person name="Pan Z."/>
            <person name="Liu X."/>
        </authorList>
    </citation>
    <scope>NUCLEOTIDE SEQUENCE [LARGE SCALE GENOMIC DNA]</scope>
    <source>
        <strain evidence="15">DSM 16467</strain>
    </source>
</reference>
<evidence type="ECO:0000256" key="11">
    <source>
        <dbReference type="ARBA" id="ARBA00035025"/>
    </source>
</evidence>
<keyword evidence="4 14" id="KW-0489">Methyltransferase</keyword>
<evidence type="ECO:0000256" key="6">
    <source>
        <dbReference type="ARBA" id="ARBA00022691"/>
    </source>
</evidence>
<dbReference type="EC" id="2.1.1.386" evidence="11"/>
<dbReference type="InterPro" id="IPR026610">
    <property type="entry name" value="Hen1"/>
</dbReference>
<dbReference type="OrthoDB" id="626362at2"/>
<dbReference type="GO" id="GO:0046872">
    <property type="term" value="F:metal ion binding"/>
    <property type="evidence" value="ECO:0007669"/>
    <property type="project" value="UniProtKB-KW"/>
</dbReference>
<dbReference type="GO" id="GO:0003723">
    <property type="term" value="F:RNA binding"/>
    <property type="evidence" value="ECO:0007669"/>
    <property type="project" value="UniProtKB-KW"/>
</dbReference>
<dbReference type="Proteomes" id="UP000037558">
    <property type="component" value="Unassembled WGS sequence"/>
</dbReference>
<dbReference type="NCBIfam" id="TIGR04074">
    <property type="entry name" value="bacter_Hen1"/>
    <property type="match status" value="1"/>
</dbReference>
<dbReference type="PANTHER" id="PTHR21404">
    <property type="entry name" value="HEN1"/>
    <property type="match status" value="1"/>
</dbReference>
<dbReference type="Pfam" id="PF13489">
    <property type="entry name" value="Methyltransf_23"/>
    <property type="match status" value="1"/>
</dbReference>
<evidence type="ECO:0000256" key="8">
    <source>
        <dbReference type="ARBA" id="ARBA00022842"/>
    </source>
</evidence>
<dbReference type="InterPro" id="IPR029063">
    <property type="entry name" value="SAM-dependent_MTases_sf"/>
</dbReference>